<dbReference type="Gene3D" id="3.30.420.10">
    <property type="entry name" value="Ribonuclease H-like superfamily/Ribonuclease H"/>
    <property type="match status" value="1"/>
</dbReference>
<sequence length="116" mass="13473">MLDRIRKCDSPKINQLGWEPLIHPPYSPDCAPSDYHLFASLAHSLKNFVDQPHIKNHLRLYFSKTPGAKNLCYNLKNKHLFVKSLPSYSNKIYLIKINIILPPLMYLRKITAAEKN</sequence>
<dbReference type="GO" id="GO:0015074">
    <property type="term" value="P:DNA integration"/>
    <property type="evidence" value="ECO:0007669"/>
    <property type="project" value="TreeGrafter"/>
</dbReference>
<protein>
    <submittedName>
        <fullName evidence="1">HTH_48 domain-containing protein</fullName>
    </submittedName>
</protein>
<dbReference type="OrthoDB" id="9970333at2759"/>
<name>A0A8S9ZRS5_9BILA</name>
<dbReference type="InterPro" id="IPR052709">
    <property type="entry name" value="Transposase-MT_Hybrid"/>
</dbReference>
<evidence type="ECO:0000313" key="2">
    <source>
        <dbReference type="Proteomes" id="UP000605970"/>
    </source>
</evidence>
<keyword evidence="2" id="KW-1185">Reference proteome</keyword>
<gene>
    <name evidence="1" type="ORF">Mgra_00004687</name>
</gene>
<dbReference type="PANTHER" id="PTHR46060">
    <property type="entry name" value="MARINER MOS1 TRANSPOSASE-LIKE PROTEIN"/>
    <property type="match status" value="1"/>
</dbReference>
<dbReference type="GO" id="GO:0044774">
    <property type="term" value="P:mitotic DNA integrity checkpoint signaling"/>
    <property type="evidence" value="ECO:0007669"/>
    <property type="project" value="TreeGrafter"/>
</dbReference>
<dbReference type="PANTHER" id="PTHR46060:SF2">
    <property type="entry name" value="HISTONE-LYSINE N-METHYLTRANSFERASE SETMAR"/>
    <property type="match status" value="1"/>
</dbReference>
<reference evidence="1" key="1">
    <citation type="journal article" date="2020" name="Ecol. Evol.">
        <title>Genome structure and content of the rice root-knot nematode (Meloidogyne graminicola).</title>
        <authorList>
            <person name="Phan N.T."/>
            <person name="Danchin E.G.J."/>
            <person name="Klopp C."/>
            <person name="Perfus-Barbeoch L."/>
            <person name="Kozlowski D.K."/>
            <person name="Koutsovoulos G.D."/>
            <person name="Lopez-Roques C."/>
            <person name="Bouchez O."/>
            <person name="Zahm M."/>
            <person name="Besnard G."/>
            <person name="Bellafiore S."/>
        </authorList>
    </citation>
    <scope>NUCLEOTIDE SEQUENCE</scope>
    <source>
        <strain evidence="1">VN-18</strain>
    </source>
</reference>
<dbReference type="AlphaFoldDB" id="A0A8S9ZRS5"/>
<dbReference type="Proteomes" id="UP000605970">
    <property type="component" value="Unassembled WGS sequence"/>
</dbReference>
<dbReference type="GO" id="GO:0042800">
    <property type="term" value="F:histone H3K4 methyltransferase activity"/>
    <property type="evidence" value="ECO:0007669"/>
    <property type="project" value="TreeGrafter"/>
</dbReference>
<comment type="caution">
    <text evidence="1">The sequence shown here is derived from an EMBL/GenBank/DDBJ whole genome shotgun (WGS) entry which is preliminary data.</text>
</comment>
<dbReference type="GO" id="GO:0006303">
    <property type="term" value="P:double-strand break repair via nonhomologous end joining"/>
    <property type="evidence" value="ECO:0007669"/>
    <property type="project" value="TreeGrafter"/>
</dbReference>
<dbReference type="GO" id="GO:0044547">
    <property type="term" value="F:DNA topoisomerase binding"/>
    <property type="evidence" value="ECO:0007669"/>
    <property type="project" value="TreeGrafter"/>
</dbReference>
<dbReference type="GO" id="GO:0046975">
    <property type="term" value="F:histone H3K36 methyltransferase activity"/>
    <property type="evidence" value="ECO:0007669"/>
    <property type="project" value="TreeGrafter"/>
</dbReference>
<dbReference type="EMBL" id="JABEBT010000036">
    <property type="protein sequence ID" value="KAF7635966.1"/>
    <property type="molecule type" value="Genomic_DNA"/>
</dbReference>
<dbReference type="GO" id="GO:0005634">
    <property type="term" value="C:nucleus"/>
    <property type="evidence" value="ECO:0007669"/>
    <property type="project" value="TreeGrafter"/>
</dbReference>
<dbReference type="GO" id="GO:0035861">
    <property type="term" value="C:site of double-strand break"/>
    <property type="evidence" value="ECO:0007669"/>
    <property type="project" value="TreeGrafter"/>
</dbReference>
<dbReference type="GO" id="GO:0000014">
    <property type="term" value="F:single-stranded DNA endodeoxyribonuclease activity"/>
    <property type="evidence" value="ECO:0007669"/>
    <property type="project" value="TreeGrafter"/>
</dbReference>
<dbReference type="GO" id="GO:0000793">
    <property type="term" value="C:condensed chromosome"/>
    <property type="evidence" value="ECO:0007669"/>
    <property type="project" value="TreeGrafter"/>
</dbReference>
<dbReference type="GO" id="GO:0003697">
    <property type="term" value="F:single-stranded DNA binding"/>
    <property type="evidence" value="ECO:0007669"/>
    <property type="project" value="TreeGrafter"/>
</dbReference>
<organism evidence="1 2">
    <name type="scientific">Meloidogyne graminicola</name>
    <dbReference type="NCBI Taxonomy" id="189291"/>
    <lineage>
        <taxon>Eukaryota</taxon>
        <taxon>Metazoa</taxon>
        <taxon>Ecdysozoa</taxon>
        <taxon>Nematoda</taxon>
        <taxon>Chromadorea</taxon>
        <taxon>Rhabditida</taxon>
        <taxon>Tylenchina</taxon>
        <taxon>Tylenchomorpha</taxon>
        <taxon>Tylenchoidea</taxon>
        <taxon>Meloidogynidae</taxon>
        <taxon>Meloidogyninae</taxon>
        <taxon>Meloidogyne</taxon>
    </lineage>
</organism>
<dbReference type="InterPro" id="IPR036397">
    <property type="entry name" value="RNaseH_sf"/>
</dbReference>
<accession>A0A8S9ZRS5</accession>
<proteinExistence type="predicted"/>
<evidence type="ECO:0000313" key="1">
    <source>
        <dbReference type="EMBL" id="KAF7635966.1"/>
    </source>
</evidence>
<dbReference type="GO" id="GO:0000729">
    <property type="term" value="P:DNA double-strand break processing"/>
    <property type="evidence" value="ECO:0007669"/>
    <property type="project" value="TreeGrafter"/>
</dbReference>
<dbReference type="GO" id="GO:0003690">
    <property type="term" value="F:double-stranded DNA binding"/>
    <property type="evidence" value="ECO:0007669"/>
    <property type="project" value="TreeGrafter"/>
</dbReference>
<dbReference type="GO" id="GO:0031297">
    <property type="term" value="P:replication fork processing"/>
    <property type="evidence" value="ECO:0007669"/>
    <property type="project" value="TreeGrafter"/>
</dbReference>